<comment type="function">
    <text evidence="2 7">Catalyzes the formation of N(7)-methylguanine at position 46 (m7G46) in tRNA.</text>
</comment>
<dbReference type="PANTHER" id="PTHR23417:SF14">
    <property type="entry name" value="PENTACOTRIPEPTIDE-REPEAT REGION OF PRORP DOMAIN-CONTAINING PROTEIN"/>
    <property type="match status" value="1"/>
</dbReference>
<comment type="caution">
    <text evidence="8">The sequence shown here is derived from an EMBL/GenBank/DDBJ whole genome shotgun (WGS) entry which is preliminary data.</text>
</comment>
<dbReference type="Pfam" id="PF02390">
    <property type="entry name" value="Methyltransf_4"/>
    <property type="match status" value="1"/>
</dbReference>
<dbReference type="GO" id="GO:0043527">
    <property type="term" value="C:tRNA methyltransferase complex"/>
    <property type="evidence" value="ECO:0007669"/>
    <property type="project" value="TreeGrafter"/>
</dbReference>
<organism evidence="8 9">
    <name type="scientific">Desulfobotulus alkaliphilus</name>
    <dbReference type="NCBI Taxonomy" id="622671"/>
    <lineage>
        <taxon>Bacteria</taxon>
        <taxon>Pseudomonadati</taxon>
        <taxon>Thermodesulfobacteriota</taxon>
        <taxon>Desulfobacteria</taxon>
        <taxon>Desulfobacterales</taxon>
        <taxon>Desulfobacteraceae</taxon>
        <taxon>Desulfobotulus</taxon>
    </lineage>
</organism>
<evidence type="ECO:0000256" key="3">
    <source>
        <dbReference type="ARBA" id="ARBA00022603"/>
    </source>
</evidence>
<dbReference type="PROSITE" id="PS51625">
    <property type="entry name" value="SAM_MT_TRMB"/>
    <property type="match status" value="1"/>
</dbReference>
<keyword evidence="6 7" id="KW-0819">tRNA processing</keyword>
<dbReference type="UniPathway" id="UPA00989"/>
<dbReference type="Gene3D" id="3.40.50.150">
    <property type="entry name" value="Vaccinia Virus protein VP39"/>
    <property type="match status" value="1"/>
</dbReference>
<evidence type="ECO:0000313" key="9">
    <source>
        <dbReference type="Proteomes" id="UP000318307"/>
    </source>
</evidence>
<evidence type="ECO:0000256" key="7">
    <source>
        <dbReference type="HAMAP-Rule" id="MF_01057"/>
    </source>
</evidence>
<feature type="binding site" evidence="7">
    <location>
        <position position="145"/>
    </location>
    <ligand>
        <name>substrate</name>
    </ligand>
</feature>
<dbReference type="SUPFAM" id="SSF53335">
    <property type="entry name" value="S-adenosyl-L-methionine-dependent methyltransferases"/>
    <property type="match status" value="1"/>
</dbReference>
<comment type="caution">
    <text evidence="7">Lacks conserved residue(s) required for the propagation of feature annotation.</text>
</comment>
<evidence type="ECO:0000256" key="6">
    <source>
        <dbReference type="ARBA" id="ARBA00022694"/>
    </source>
</evidence>
<comment type="similarity">
    <text evidence="7">Belongs to the class I-like SAM-binding methyltransferase superfamily. TrmB family.</text>
</comment>
<dbReference type="EMBL" id="VLLC01000016">
    <property type="protein sequence ID" value="TWI70724.1"/>
    <property type="molecule type" value="Genomic_DNA"/>
</dbReference>
<dbReference type="InterPro" id="IPR003358">
    <property type="entry name" value="tRNA_(Gua-N-7)_MeTrfase_Trmb"/>
</dbReference>
<gene>
    <name evidence="7" type="primary">trmB</name>
    <name evidence="8" type="ORF">LZ24_02144</name>
</gene>
<evidence type="ECO:0000256" key="5">
    <source>
        <dbReference type="ARBA" id="ARBA00022691"/>
    </source>
</evidence>
<dbReference type="PANTHER" id="PTHR23417">
    <property type="entry name" value="3-DEOXY-D-MANNO-OCTULOSONIC-ACID TRANSFERASE/TRNA GUANINE-N 7 - -METHYLTRANSFERASE"/>
    <property type="match status" value="1"/>
</dbReference>
<feature type="binding site" evidence="7">
    <location>
        <position position="109"/>
    </location>
    <ligand>
        <name>S-adenosyl-L-methionine</name>
        <dbReference type="ChEBI" id="CHEBI:59789"/>
    </ligand>
</feature>
<dbReference type="GO" id="GO:0008176">
    <property type="term" value="F:tRNA (guanine(46)-N7)-methyltransferase activity"/>
    <property type="evidence" value="ECO:0007669"/>
    <property type="project" value="UniProtKB-UniRule"/>
</dbReference>
<dbReference type="Proteomes" id="UP000318307">
    <property type="component" value="Unassembled WGS sequence"/>
</dbReference>
<dbReference type="AlphaFoldDB" id="A0A562RQB4"/>
<evidence type="ECO:0000256" key="2">
    <source>
        <dbReference type="ARBA" id="ARBA00003015"/>
    </source>
</evidence>
<keyword evidence="5 7" id="KW-0949">S-adenosyl-L-methionine</keyword>
<dbReference type="CDD" id="cd02440">
    <property type="entry name" value="AdoMet_MTases"/>
    <property type="match status" value="1"/>
</dbReference>
<evidence type="ECO:0000313" key="8">
    <source>
        <dbReference type="EMBL" id="TWI70724.1"/>
    </source>
</evidence>
<feature type="binding site" evidence="7">
    <location>
        <position position="35"/>
    </location>
    <ligand>
        <name>S-adenosyl-L-methionine</name>
        <dbReference type="ChEBI" id="CHEBI:59789"/>
    </ligand>
</feature>
<accession>A0A562RQB4</accession>
<comment type="catalytic activity">
    <reaction evidence="1 7">
        <text>guanosine(46) in tRNA + S-adenosyl-L-methionine = N(7)-methylguanosine(46) in tRNA + S-adenosyl-L-homocysteine</text>
        <dbReference type="Rhea" id="RHEA:42708"/>
        <dbReference type="Rhea" id="RHEA-COMP:10188"/>
        <dbReference type="Rhea" id="RHEA-COMP:10189"/>
        <dbReference type="ChEBI" id="CHEBI:57856"/>
        <dbReference type="ChEBI" id="CHEBI:59789"/>
        <dbReference type="ChEBI" id="CHEBI:74269"/>
        <dbReference type="ChEBI" id="CHEBI:74480"/>
        <dbReference type="EC" id="2.1.1.33"/>
    </reaction>
</comment>
<dbReference type="InterPro" id="IPR029063">
    <property type="entry name" value="SAM-dependent_MTases_sf"/>
</dbReference>
<feature type="binding site" evidence="7">
    <location>
        <position position="60"/>
    </location>
    <ligand>
        <name>S-adenosyl-L-methionine</name>
        <dbReference type="ChEBI" id="CHEBI:59789"/>
    </ligand>
</feature>
<evidence type="ECO:0000256" key="4">
    <source>
        <dbReference type="ARBA" id="ARBA00022679"/>
    </source>
</evidence>
<dbReference type="HAMAP" id="MF_01057">
    <property type="entry name" value="tRNA_methyltr_TrmB"/>
    <property type="match status" value="1"/>
</dbReference>
<comment type="pathway">
    <text evidence="7">tRNA modification; N(7)-methylguanine-tRNA biosynthesis.</text>
</comment>
<name>A0A562RQB4_9BACT</name>
<keyword evidence="4 7" id="KW-0808">Transferase</keyword>
<keyword evidence="9" id="KW-1185">Reference proteome</keyword>
<protein>
    <recommendedName>
        <fullName evidence="7">tRNA (guanine-N(7)-)-methyltransferase</fullName>
        <ecNumber evidence="7">2.1.1.33</ecNumber>
    </recommendedName>
    <alternativeName>
        <fullName evidence="7">tRNA (guanine(46)-N(7))-methyltransferase</fullName>
    </alternativeName>
    <alternativeName>
        <fullName evidence="7">tRNA(m7G46)-methyltransferase</fullName>
    </alternativeName>
</protein>
<proteinExistence type="inferred from homology"/>
<sequence length="218" mass="24728">MDRVLFPKLKGTDPIRLEPCWPKNLLNPEHPVFLELGCGKGEYTLALAAKYPERNFIGVDVKSDRLWVGATGAMEAGLENVWFIRARIDHLAGYFPAHFADGIWIPFPDPAPGNISGRKRLTSPRFLNIYRNFLKPDGLIRCKTDHAGLYDFTLENLEAGGGRLCRACEDLHSSDIHDPDILGIESHFEKEFRKKGYTIKFMEFSLNESIPEYMPMSA</sequence>
<evidence type="ECO:0000256" key="1">
    <source>
        <dbReference type="ARBA" id="ARBA00000142"/>
    </source>
</evidence>
<dbReference type="NCBIfam" id="NF001080">
    <property type="entry name" value="PRK00121.2-2"/>
    <property type="match status" value="1"/>
</dbReference>
<keyword evidence="3 7" id="KW-0489">Methyltransferase</keyword>
<dbReference type="EC" id="2.1.1.33" evidence="7"/>
<dbReference type="InterPro" id="IPR055361">
    <property type="entry name" value="tRNA_methyltr_TrmB_bact"/>
</dbReference>
<reference evidence="8 9" key="1">
    <citation type="submission" date="2019-07" db="EMBL/GenBank/DDBJ databases">
        <title>Genome sequencing of 100 strains of the haloalkaliphilic chemolithoautotrophic sulfur-oxidizing bacterium Thioalkalivibrio.</title>
        <authorList>
            <person name="Muyzer G."/>
        </authorList>
    </citation>
    <scope>NUCLEOTIDE SEQUENCE [LARGE SCALE GENOMIC DNA]</scope>
    <source>
        <strain evidence="8 9">ASO4-4</strain>
    </source>
</reference>